<dbReference type="Proteomes" id="UP000763447">
    <property type="component" value="Unassembled WGS sequence"/>
</dbReference>
<evidence type="ECO:0000259" key="3">
    <source>
        <dbReference type="Pfam" id="PF01156"/>
    </source>
</evidence>
<dbReference type="EC" id="3.2.2.3" evidence="4"/>
<accession>A0ABX1KXF8</accession>
<evidence type="ECO:0000313" key="4">
    <source>
        <dbReference type="EMBL" id="NLR18601.1"/>
    </source>
</evidence>
<dbReference type="EMBL" id="JAAXLJ010000009">
    <property type="protein sequence ID" value="NLR18601.1"/>
    <property type="molecule type" value="Genomic_DNA"/>
</dbReference>
<dbReference type="Pfam" id="PF01156">
    <property type="entry name" value="IU_nuc_hydro"/>
    <property type="match status" value="1"/>
</dbReference>
<dbReference type="NCBIfam" id="NF007761">
    <property type="entry name" value="PRK10443.1"/>
    <property type="match status" value="1"/>
</dbReference>
<protein>
    <submittedName>
        <fullName evidence="4">Pyrimidine-specific ribonucleoside hydrolase RihA</fullName>
        <ecNumber evidence="4">3.2.2.3</ecNumber>
    </submittedName>
</protein>
<dbReference type="Gene3D" id="3.90.245.10">
    <property type="entry name" value="Ribonucleoside hydrolase-like"/>
    <property type="match status" value="1"/>
</dbReference>
<dbReference type="PANTHER" id="PTHR12304:SF4">
    <property type="entry name" value="URIDINE NUCLEOSIDASE"/>
    <property type="match status" value="1"/>
</dbReference>
<dbReference type="SUPFAM" id="SSF53590">
    <property type="entry name" value="Nucleoside hydrolase"/>
    <property type="match status" value="1"/>
</dbReference>
<sequence length="309" mass="33701">MEDVIIDCDPGHDDAIALILAVYSKKINLLGVTTSAGNQKHSQTLRNAMSLLTLMKVHSVPVASGNRTPLLRTLVSGVAMHGITGLDGAELPNPDFQAENLPAIELIAKLVSENPNEITLVITGPCTNIALFLAVHPDLKSKIKQLVILGGGMGVGNWGPTTEFNFKVDPEAAKIVINSGIPIVLAPLNVGFEAQLLDEDLKRIHKVKNPVGKTVAGLTDFYGMTFDLHWNFEGLPMYDPCTIAWLIDPTKFTSKKCNVDIETKGELTAGESLIDYYNITKDKPNCKVLFHIDREWFADLVLQAVKSFD</sequence>
<evidence type="ECO:0000256" key="1">
    <source>
        <dbReference type="ARBA" id="ARBA00022801"/>
    </source>
</evidence>
<dbReference type="InterPro" id="IPR015910">
    <property type="entry name" value="I/U_nuclsd_hydro_CS"/>
</dbReference>
<dbReference type="InterPro" id="IPR001910">
    <property type="entry name" value="Inosine/uridine_hydrolase_dom"/>
</dbReference>
<keyword evidence="5" id="KW-1185">Reference proteome</keyword>
<name>A0ABX1KXF8_9LACO</name>
<proteinExistence type="predicted"/>
<keyword evidence="2 4" id="KW-0326">Glycosidase</keyword>
<evidence type="ECO:0000313" key="5">
    <source>
        <dbReference type="Proteomes" id="UP000763447"/>
    </source>
</evidence>
<gene>
    <name evidence="4" type="primary">rihA</name>
    <name evidence="4" type="ORF">HC026_06640</name>
</gene>
<dbReference type="InterPro" id="IPR023186">
    <property type="entry name" value="IUNH"/>
</dbReference>
<organism evidence="4 5">
    <name type="scientific">Secundilactobacillus angelensis</name>
    <dbReference type="NCBI Taxonomy" id="2722706"/>
    <lineage>
        <taxon>Bacteria</taxon>
        <taxon>Bacillati</taxon>
        <taxon>Bacillota</taxon>
        <taxon>Bacilli</taxon>
        <taxon>Lactobacillales</taxon>
        <taxon>Lactobacillaceae</taxon>
        <taxon>Secundilactobacillus</taxon>
    </lineage>
</organism>
<dbReference type="RefSeq" id="WP_168925210.1">
    <property type="nucleotide sequence ID" value="NZ_JAAXLJ010000009.1"/>
</dbReference>
<dbReference type="GO" id="GO:0045437">
    <property type="term" value="F:uridine nucleosidase activity"/>
    <property type="evidence" value="ECO:0007669"/>
    <property type="project" value="UniProtKB-EC"/>
</dbReference>
<dbReference type="CDD" id="cd02651">
    <property type="entry name" value="nuc_hydro_IU_UC_XIUA"/>
    <property type="match status" value="1"/>
</dbReference>
<evidence type="ECO:0000256" key="2">
    <source>
        <dbReference type="ARBA" id="ARBA00023295"/>
    </source>
</evidence>
<dbReference type="PROSITE" id="PS01247">
    <property type="entry name" value="IUNH"/>
    <property type="match status" value="1"/>
</dbReference>
<dbReference type="PANTHER" id="PTHR12304">
    <property type="entry name" value="INOSINE-URIDINE PREFERRING NUCLEOSIDE HYDROLASE"/>
    <property type="match status" value="1"/>
</dbReference>
<reference evidence="4 5" key="1">
    <citation type="submission" date="2020-04" db="EMBL/GenBank/DDBJ databases">
        <title>A novel species of genus Lactobacillus that was isolated from fermented food Zha-chili.</title>
        <authorList>
            <person name="Zhang Z."/>
        </authorList>
    </citation>
    <scope>NUCLEOTIDE SEQUENCE [LARGE SCALE GENOMIC DNA]</scope>
    <source>
        <strain evidence="5">HBUAS51383</strain>
    </source>
</reference>
<dbReference type="InterPro" id="IPR036452">
    <property type="entry name" value="Ribo_hydro-like"/>
</dbReference>
<feature type="domain" description="Inosine/uridine-preferring nucleoside hydrolase" evidence="3">
    <location>
        <begin position="4"/>
        <end position="298"/>
    </location>
</feature>
<comment type="caution">
    <text evidence="4">The sequence shown here is derived from an EMBL/GenBank/DDBJ whole genome shotgun (WGS) entry which is preliminary data.</text>
</comment>
<keyword evidence="1 4" id="KW-0378">Hydrolase</keyword>